<dbReference type="HOGENOM" id="CLU_1467089_0_0_5"/>
<reference evidence="1 2" key="1">
    <citation type="submission" date="2006-03" db="EMBL/GenBank/DDBJ databases">
        <title>Complete sequence of chromosome of Nitrobacter hamburgensis X14.</title>
        <authorList>
            <consortium name="US DOE Joint Genome Institute"/>
            <person name="Copeland A."/>
            <person name="Lucas S."/>
            <person name="Lapidus A."/>
            <person name="Barry K."/>
            <person name="Detter J.C."/>
            <person name="Glavina del Rio T."/>
            <person name="Hammon N."/>
            <person name="Israni S."/>
            <person name="Dalin E."/>
            <person name="Tice H."/>
            <person name="Pitluck S."/>
            <person name="Chain P."/>
            <person name="Malfatti S."/>
            <person name="Shin M."/>
            <person name="Vergez L."/>
            <person name="Schmutz J."/>
            <person name="Larimer F."/>
            <person name="Land M."/>
            <person name="Hauser L."/>
            <person name="Kyrpides N."/>
            <person name="Ivanova N."/>
            <person name="Ward B."/>
            <person name="Arp D."/>
            <person name="Klotz M."/>
            <person name="Stein L."/>
            <person name="O'Mullan G."/>
            <person name="Starkenburg S."/>
            <person name="Sayavedra L."/>
            <person name="Poret-Peterson A.T."/>
            <person name="Gentry M.E."/>
            <person name="Bruce D."/>
            <person name="Richardson P."/>
        </authorList>
    </citation>
    <scope>NUCLEOTIDE SEQUENCE [LARGE SCALE GENOMIC DNA]</scope>
    <source>
        <strain evidence="2">DSM 10229 / NCIMB 13809 / X14</strain>
    </source>
</reference>
<name>Q1QRC2_NITHX</name>
<evidence type="ECO:0000313" key="2">
    <source>
        <dbReference type="Proteomes" id="UP000001953"/>
    </source>
</evidence>
<dbReference type="eggNOG" id="ENOG5033EZH">
    <property type="taxonomic scope" value="Bacteria"/>
</dbReference>
<gene>
    <name evidence="1" type="ordered locus">Nham_0329</name>
</gene>
<dbReference type="AlphaFoldDB" id="Q1QRC2"/>
<accession>Q1QRC2</accession>
<evidence type="ECO:0000313" key="1">
    <source>
        <dbReference type="EMBL" id="ABE61225.1"/>
    </source>
</evidence>
<keyword evidence="2" id="KW-1185">Reference proteome</keyword>
<protein>
    <submittedName>
        <fullName evidence="1">Uncharacterized protein</fullName>
    </submittedName>
</protein>
<dbReference type="Proteomes" id="UP000001953">
    <property type="component" value="Chromosome"/>
</dbReference>
<dbReference type="EMBL" id="CP000319">
    <property type="protein sequence ID" value="ABE61225.1"/>
    <property type="molecule type" value="Genomic_DNA"/>
</dbReference>
<dbReference type="STRING" id="323097.Nham_0329"/>
<dbReference type="RefSeq" id="WP_011508929.1">
    <property type="nucleotide sequence ID" value="NC_007964.1"/>
</dbReference>
<dbReference type="KEGG" id="nha:Nham_0329"/>
<organism evidence="1 2">
    <name type="scientific">Nitrobacter hamburgensis (strain DSM 10229 / NCIMB 13809 / X14)</name>
    <dbReference type="NCBI Taxonomy" id="323097"/>
    <lineage>
        <taxon>Bacteria</taxon>
        <taxon>Pseudomonadati</taxon>
        <taxon>Pseudomonadota</taxon>
        <taxon>Alphaproteobacteria</taxon>
        <taxon>Hyphomicrobiales</taxon>
        <taxon>Nitrobacteraceae</taxon>
        <taxon>Nitrobacter</taxon>
    </lineage>
</organism>
<proteinExistence type="predicted"/>
<sequence>MATEAEIYVATPKQLVEKIAEETGVPIGTAILHDRNLLTAGLRSEGQRGRGKSVVTFEDAANLLIAVAGSRNVKDSAETVRLYAPLKATAPLVFNDQGKDIVRGETFGDALAALLEALPADRDSYRDPEHGSVEVTIYGPNPAARIIWKVGERGGTIDYRPPHKRGAKRMFADLEFISKFTQVTIGHVGEMVAAEGSDPRPKN</sequence>